<proteinExistence type="inferred from homology"/>
<keyword evidence="1 4" id="KW-0489">Methyltransferase</keyword>
<feature type="binding site" evidence="4">
    <location>
        <position position="23"/>
    </location>
    <ligand>
        <name>S-adenosyl-L-methionine</name>
        <dbReference type="ChEBI" id="CHEBI:59789"/>
    </ligand>
</feature>
<dbReference type="InterPro" id="IPR030390">
    <property type="entry name" value="MeTrfase_TrmA_AS"/>
</dbReference>
<dbReference type="InterPro" id="IPR029063">
    <property type="entry name" value="SAM-dependent_MTases_sf"/>
</dbReference>
<feature type="binding site" evidence="4">
    <location>
        <position position="71"/>
    </location>
    <ligand>
        <name>S-adenosyl-L-methionine</name>
        <dbReference type="ChEBI" id="CHEBI:59789"/>
    </ligand>
</feature>
<dbReference type="PANTHER" id="PTHR11061:SF45">
    <property type="match status" value="1"/>
</dbReference>
<comment type="caution">
    <text evidence="4">Lacks conserved residue(s) required for the propagation of feature annotation.</text>
</comment>
<dbReference type="Proteomes" id="UP001596044">
    <property type="component" value="Unassembled WGS sequence"/>
</dbReference>
<evidence type="ECO:0000256" key="1">
    <source>
        <dbReference type="ARBA" id="ARBA00022603"/>
    </source>
</evidence>
<dbReference type="SUPFAM" id="SSF53335">
    <property type="entry name" value="S-adenosyl-L-methionine-dependent methyltransferases"/>
    <property type="match status" value="1"/>
</dbReference>
<dbReference type="InterPro" id="IPR030391">
    <property type="entry name" value="MeTrfase_TrmA_CS"/>
</dbReference>
<dbReference type="EC" id="2.1.1.-" evidence="6"/>
<dbReference type="EMBL" id="JBHSMJ010000032">
    <property type="protein sequence ID" value="MFC5451388.1"/>
    <property type="molecule type" value="Genomic_DNA"/>
</dbReference>
<dbReference type="PANTHER" id="PTHR11061">
    <property type="entry name" value="RNA M5U METHYLTRANSFERASE"/>
    <property type="match status" value="1"/>
</dbReference>
<dbReference type="GO" id="GO:0032259">
    <property type="term" value="P:methylation"/>
    <property type="evidence" value="ECO:0007669"/>
    <property type="project" value="UniProtKB-KW"/>
</dbReference>
<dbReference type="Pfam" id="PF05958">
    <property type="entry name" value="tRNA_U5-meth_tr"/>
    <property type="match status" value="1"/>
</dbReference>
<feature type="active site" description="Nucleophile" evidence="4">
    <location>
        <position position="98"/>
    </location>
</feature>
<dbReference type="PROSITE" id="PS01230">
    <property type="entry name" value="TRMA_1"/>
    <property type="match status" value="1"/>
</dbReference>
<evidence type="ECO:0000256" key="2">
    <source>
        <dbReference type="ARBA" id="ARBA00022679"/>
    </source>
</evidence>
<dbReference type="PROSITE" id="PS01231">
    <property type="entry name" value="TRMA_2"/>
    <property type="match status" value="1"/>
</dbReference>
<keyword evidence="2 4" id="KW-0808">Transferase</keyword>
<dbReference type="RefSeq" id="WP_270880169.1">
    <property type="nucleotide sequence ID" value="NZ_JAQFVF010000030.1"/>
</dbReference>
<dbReference type="GO" id="GO:0008168">
    <property type="term" value="F:methyltransferase activity"/>
    <property type="evidence" value="ECO:0007669"/>
    <property type="project" value="UniProtKB-KW"/>
</dbReference>
<feature type="active site" evidence="5">
    <location>
        <position position="98"/>
    </location>
</feature>
<gene>
    <name evidence="6" type="ORF">ACFPOG_24425</name>
</gene>
<evidence type="ECO:0000313" key="7">
    <source>
        <dbReference type="Proteomes" id="UP001596044"/>
    </source>
</evidence>
<sequence>MPTAARAPSLWLAPHAKEVRGIEVVPEAIEDARRNARQNGAAGASFYVGKAETLLPEWIRAGFRPDVIVVDPPRTGCDRALLTAILAAQPKRLVYVSCNPSTLAKDCKMLLEGGGFRLDSVQPVDMFPQTAHVECCVVLVRNGR</sequence>
<evidence type="ECO:0000256" key="4">
    <source>
        <dbReference type="PROSITE-ProRule" id="PRU01024"/>
    </source>
</evidence>
<dbReference type="PROSITE" id="PS51687">
    <property type="entry name" value="SAM_MT_RNA_M5U"/>
    <property type="match status" value="1"/>
</dbReference>
<keyword evidence="3 4" id="KW-0949">S-adenosyl-L-methionine</keyword>
<evidence type="ECO:0000313" key="6">
    <source>
        <dbReference type="EMBL" id="MFC5451388.1"/>
    </source>
</evidence>
<keyword evidence="7" id="KW-1185">Reference proteome</keyword>
<comment type="caution">
    <text evidence="6">The sequence shown here is derived from an EMBL/GenBank/DDBJ whole genome shotgun (WGS) entry which is preliminary data.</text>
</comment>
<protein>
    <submittedName>
        <fullName evidence="6">Class I SAM-dependent RNA methyltransferase</fullName>
        <ecNumber evidence="6">2.1.1.-</ecNumber>
    </submittedName>
</protein>
<evidence type="ECO:0000256" key="3">
    <source>
        <dbReference type="ARBA" id="ARBA00022691"/>
    </source>
</evidence>
<dbReference type="CDD" id="cd02440">
    <property type="entry name" value="AdoMet_MTases"/>
    <property type="match status" value="1"/>
</dbReference>
<reference evidence="7" key="1">
    <citation type="journal article" date="2019" name="Int. J. Syst. Evol. Microbiol.">
        <title>The Global Catalogue of Microorganisms (GCM) 10K type strain sequencing project: providing services to taxonomists for standard genome sequencing and annotation.</title>
        <authorList>
            <consortium name="The Broad Institute Genomics Platform"/>
            <consortium name="The Broad Institute Genome Sequencing Center for Infectious Disease"/>
            <person name="Wu L."/>
            <person name="Ma J."/>
        </authorList>
    </citation>
    <scope>NUCLEOTIDE SEQUENCE [LARGE SCALE GENOMIC DNA]</scope>
    <source>
        <strain evidence="7">KACC 11904</strain>
    </source>
</reference>
<comment type="similarity">
    <text evidence="4">Belongs to the class I-like SAM-binding methyltransferase superfamily. RNA M5U methyltransferase family.</text>
</comment>
<organism evidence="6 7">
    <name type="scientific">Paenibacillus aestuarii</name>
    <dbReference type="NCBI Taxonomy" id="516965"/>
    <lineage>
        <taxon>Bacteria</taxon>
        <taxon>Bacillati</taxon>
        <taxon>Bacillota</taxon>
        <taxon>Bacilli</taxon>
        <taxon>Bacillales</taxon>
        <taxon>Paenibacillaceae</taxon>
        <taxon>Paenibacillus</taxon>
    </lineage>
</organism>
<dbReference type="Gene3D" id="3.40.50.150">
    <property type="entry name" value="Vaccinia Virus protein VP39"/>
    <property type="match status" value="1"/>
</dbReference>
<name>A0ABW0KF34_9BACL</name>
<accession>A0ABW0KF34</accession>
<dbReference type="InterPro" id="IPR010280">
    <property type="entry name" value="U5_MeTrfase_fam"/>
</dbReference>
<evidence type="ECO:0000256" key="5">
    <source>
        <dbReference type="PROSITE-ProRule" id="PRU10015"/>
    </source>
</evidence>